<evidence type="ECO:0000313" key="4">
    <source>
        <dbReference type="Proteomes" id="UP000078546"/>
    </source>
</evidence>
<accession>A0A1A8X6C3</accession>
<dbReference type="Proteomes" id="UP000078546">
    <property type="component" value="Unassembled WGS sequence"/>
</dbReference>
<evidence type="ECO:0000313" key="3">
    <source>
        <dbReference type="EMBL" id="SBT00167.1"/>
    </source>
</evidence>
<dbReference type="EMBL" id="FLQU01000041">
    <property type="protein sequence ID" value="SBS80147.1"/>
    <property type="molecule type" value="Genomic_DNA"/>
</dbReference>
<evidence type="ECO:0000256" key="1">
    <source>
        <dbReference type="SAM" id="MobiDB-lite"/>
    </source>
</evidence>
<organism evidence="3 4">
    <name type="scientific">Plasmodium ovale curtisi</name>
    <dbReference type="NCBI Taxonomy" id="864141"/>
    <lineage>
        <taxon>Eukaryota</taxon>
        <taxon>Sar</taxon>
        <taxon>Alveolata</taxon>
        <taxon>Apicomplexa</taxon>
        <taxon>Aconoidasida</taxon>
        <taxon>Haemosporida</taxon>
        <taxon>Plasmodiidae</taxon>
        <taxon>Plasmodium</taxon>
        <taxon>Plasmodium (Plasmodium)</taxon>
    </lineage>
</organism>
<name>A0A1A8X6C3_PLAOA</name>
<reference evidence="4 5" key="2">
    <citation type="submission" date="2016-05" db="EMBL/GenBank/DDBJ databases">
        <authorList>
            <person name="Naeem Raeece"/>
        </authorList>
    </citation>
    <scope>NUCLEOTIDE SEQUENCE [LARGE SCALE GENOMIC DNA]</scope>
</reference>
<gene>
    <name evidence="3" type="ORF">POVCU1_058060</name>
    <name evidence="2" type="ORF">POVCU2_0003420</name>
</gene>
<reference evidence="3" key="1">
    <citation type="submission" date="2016-05" db="EMBL/GenBank/DDBJ databases">
        <authorList>
            <person name="Lavstsen T."/>
            <person name="Jespersen J.S."/>
        </authorList>
    </citation>
    <scope>NUCLEOTIDE SEQUENCE [LARGE SCALE GENOMIC DNA]</scope>
</reference>
<feature type="compositionally biased region" description="Polar residues" evidence="1">
    <location>
        <begin position="33"/>
        <end position="62"/>
    </location>
</feature>
<protein>
    <submittedName>
        <fullName evidence="3">Uncharacterized protein</fullName>
    </submittedName>
</protein>
<evidence type="ECO:0000313" key="2">
    <source>
        <dbReference type="EMBL" id="SBS80147.1"/>
    </source>
</evidence>
<proteinExistence type="predicted"/>
<dbReference type="EMBL" id="FLQV01001751">
    <property type="protein sequence ID" value="SBT00167.1"/>
    <property type="molecule type" value="Genomic_DNA"/>
</dbReference>
<dbReference type="Proteomes" id="UP000078560">
    <property type="component" value="Unassembled WGS sequence"/>
</dbReference>
<dbReference type="AlphaFoldDB" id="A0A1A8X6C3"/>
<sequence length="69" mass="8034">MWKGWLQVYLANKFFEKNDLNAKKEELYNENFLVSSPNKNGPESEMQQSSISNEKYTLNSDGSDVIKKK</sequence>
<feature type="region of interest" description="Disordered" evidence="1">
    <location>
        <begin position="33"/>
        <end position="69"/>
    </location>
</feature>
<evidence type="ECO:0000313" key="5">
    <source>
        <dbReference type="Proteomes" id="UP000078560"/>
    </source>
</evidence>